<evidence type="ECO:0000313" key="2">
    <source>
        <dbReference type="EMBL" id="PRY37103.1"/>
    </source>
</evidence>
<protein>
    <submittedName>
        <fullName evidence="2">Quinol monooxygenase YgiN</fullName>
    </submittedName>
</protein>
<evidence type="ECO:0000259" key="1">
    <source>
        <dbReference type="PROSITE" id="PS51725"/>
    </source>
</evidence>
<accession>A0A2T0SUR4</accession>
<keyword evidence="2" id="KW-0560">Oxidoreductase</keyword>
<organism evidence="2 3">
    <name type="scientific">Spirosoma oryzae</name>
    <dbReference type="NCBI Taxonomy" id="1469603"/>
    <lineage>
        <taxon>Bacteria</taxon>
        <taxon>Pseudomonadati</taxon>
        <taxon>Bacteroidota</taxon>
        <taxon>Cytophagia</taxon>
        <taxon>Cytophagales</taxon>
        <taxon>Cytophagaceae</taxon>
        <taxon>Spirosoma</taxon>
    </lineage>
</organism>
<dbReference type="InterPro" id="IPR007138">
    <property type="entry name" value="ABM_dom"/>
</dbReference>
<comment type="caution">
    <text evidence="2">The sequence shown here is derived from an EMBL/GenBank/DDBJ whole genome shotgun (WGS) entry which is preliminary data.</text>
</comment>
<proteinExistence type="predicted"/>
<dbReference type="PANTHER" id="PTHR33336:SF3">
    <property type="entry name" value="ABM DOMAIN-CONTAINING PROTEIN"/>
    <property type="match status" value="1"/>
</dbReference>
<feature type="domain" description="ABM" evidence="1">
    <location>
        <begin position="3"/>
        <end position="94"/>
    </location>
</feature>
<reference evidence="2 3" key="1">
    <citation type="submission" date="2018-03" db="EMBL/GenBank/DDBJ databases">
        <title>Genomic Encyclopedia of Archaeal and Bacterial Type Strains, Phase II (KMG-II): from individual species to whole genera.</title>
        <authorList>
            <person name="Goeker M."/>
        </authorList>
    </citation>
    <scope>NUCLEOTIDE SEQUENCE [LARGE SCALE GENOMIC DNA]</scope>
    <source>
        <strain evidence="2 3">DSM 28354</strain>
    </source>
</reference>
<dbReference type="Proteomes" id="UP000238375">
    <property type="component" value="Unassembled WGS sequence"/>
</dbReference>
<dbReference type="InterPro" id="IPR011008">
    <property type="entry name" value="Dimeric_a/b-barrel"/>
</dbReference>
<gene>
    <name evidence="2" type="ORF">CLV58_111141</name>
</gene>
<dbReference type="RefSeq" id="WP_106138575.1">
    <property type="nucleotide sequence ID" value="NZ_PVTE01000011.1"/>
</dbReference>
<keyword evidence="2" id="KW-0503">Monooxygenase</keyword>
<dbReference type="Pfam" id="PF03992">
    <property type="entry name" value="ABM"/>
    <property type="match status" value="1"/>
</dbReference>
<name>A0A2T0SUR4_9BACT</name>
<dbReference type="AlphaFoldDB" id="A0A2T0SUR4"/>
<sequence length="94" mass="10576">MPLSVFAVIQAKPGAEAELRNGLFNLVAKVREEDACLLYELYTSEEHPEHFIMHERWTDAAGLAAHNQMPHMREFGALAKDWLAAPVELTTTEV</sequence>
<dbReference type="EMBL" id="PVTE01000011">
    <property type="protein sequence ID" value="PRY37103.1"/>
    <property type="molecule type" value="Genomic_DNA"/>
</dbReference>
<dbReference type="GO" id="GO:0004497">
    <property type="term" value="F:monooxygenase activity"/>
    <property type="evidence" value="ECO:0007669"/>
    <property type="project" value="UniProtKB-KW"/>
</dbReference>
<keyword evidence="3" id="KW-1185">Reference proteome</keyword>
<dbReference type="Gene3D" id="3.30.70.100">
    <property type="match status" value="1"/>
</dbReference>
<dbReference type="SUPFAM" id="SSF54909">
    <property type="entry name" value="Dimeric alpha+beta barrel"/>
    <property type="match status" value="1"/>
</dbReference>
<evidence type="ECO:0000313" key="3">
    <source>
        <dbReference type="Proteomes" id="UP000238375"/>
    </source>
</evidence>
<dbReference type="PANTHER" id="PTHR33336">
    <property type="entry name" value="QUINOL MONOOXYGENASE YGIN-RELATED"/>
    <property type="match status" value="1"/>
</dbReference>
<dbReference type="OrthoDB" id="9806189at2"/>
<dbReference type="PROSITE" id="PS51725">
    <property type="entry name" value="ABM"/>
    <property type="match status" value="1"/>
</dbReference>
<dbReference type="InterPro" id="IPR050744">
    <property type="entry name" value="AI-2_Isomerase_LsrG"/>
</dbReference>